<sequence length="353" mass="40055">MQAWALINRSNHNGTDDNIRDLLTEGNLSQFYDRKAVTNINGLDDIYWDVIVDCSCPAEPPSVELPINKLRATFVLKKEEIQRLKNYVLAKCPDIGHLSSFTILCALVWVCSAKSAATRGEDVPDDEPEYFGFVADCRGRLNPPLPANYFGNCVALVKAELKHGDVKGNDGFVTAAKAIGEAIKESVYSEKGVLYGAEKWPDEYGKLAGKRQYGWLDHRGSTFTRWITGGESPRNLKHCSLMVETPFHYANPGTLRVVWRSDFRSQWFKWMLSPQFLMKSLKVHCREPLHLAHYVPSQFLLLISVFDFQATEQRKIPPSSTPCLQSDNQRFVQCFSFLYCSLSVRKGWCPNML</sequence>
<proteinExistence type="predicted"/>
<accession>A0AAW2J422</accession>
<dbReference type="GO" id="GO:0016747">
    <property type="term" value="F:acyltransferase activity, transferring groups other than amino-acyl groups"/>
    <property type="evidence" value="ECO:0007669"/>
    <property type="project" value="UniProtKB-ARBA"/>
</dbReference>
<evidence type="ECO:0000256" key="1">
    <source>
        <dbReference type="ARBA" id="ARBA00022679"/>
    </source>
</evidence>
<keyword evidence="2" id="KW-0012">Acyltransferase</keyword>
<name>A0AAW2J422_9LAMI</name>
<reference evidence="3" key="1">
    <citation type="submission" date="2020-06" db="EMBL/GenBank/DDBJ databases">
        <authorList>
            <person name="Li T."/>
            <person name="Hu X."/>
            <person name="Zhang T."/>
            <person name="Song X."/>
            <person name="Zhang H."/>
            <person name="Dai N."/>
            <person name="Sheng W."/>
            <person name="Hou X."/>
            <person name="Wei L."/>
        </authorList>
    </citation>
    <scope>NUCLEOTIDE SEQUENCE</scope>
    <source>
        <strain evidence="3">G01</strain>
        <tissue evidence="3">Leaf</tissue>
    </source>
</reference>
<evidence type="ECO:0000256" key="2">
    <source>
        <dbReference type="ARBA" id="ARBA00023315"/>
    </source>
</evidence>
<dbReference type="EMBL" id="JACGWK010001412">
    <property type="protein sequence ID" value="KAL0289167.1"/>
    <property type="molecule type" value="Genomic_DNA"/>
</dbReference>
<reference evidence="3" key="2">
    <citation type="journal article" date="2024" name="Plant">
        <title>Genomic evolution and insights into agronomic trait innovations of Sesamum species.</title>
        <authorList>
            <person name="Miao H."/>
            <person name="Wang L."/>
            <person name="Qu L."/>
            <person name="Liu H."/>
            <person name="Sun Y."/>
            <person name="Le M."/>
            <person name="Wang Q."/>
            <person name="Wei S."/>
            <person name="Zheng Y."/>
            <person name="Lin W."/>
            <person name="Duan Y."/>
            <person name="Cao H."/>
            <person name="Xiong S."/>
            <person name="Wang X."/>
            <person name="Wei L."/>
            <person name="Li C."/>
            <person name="Ma Q."/>
            <person name="Ju M."/>
            <person name="Zhao R."/>
            <person name="Li G."/>
            <person name="Mu C."/>
            <person name="Tian Q."/>
            <person name="Mei H."/>
            <person name="Zhang T."/>
            <person name="Gao T."/>
            <person name="Zhang H."/>
        </authorList>
    </citation>
    <scope>NUCLEOTIDE SEQUENCE</scope>
    <source>
        <strain evidence="3">G01</strain>
    </source>
</reference>
<protein>
    <submittedName>
        <fullName evidence="3">Malonyl-coenzyme A:anthocyanin 3-O-glucoside-6''-O-malonyltransferase</fullName>
    </submittedName>
</protein>
<dbReference type="AlphaFoldDB" id="A0AAW2J422"/>
<comment type="caution">
    <text evidence="3">The sequence shown here is derived from an EMBL/GenBank/DDBJ whole genome shotgun (WGS) entry which is preliminary data.</text>
</comment>
<organism evidence="3">
    <name type="scientific">Sesamum angustifolium</name>
    <dbReference type="NCBI Taxonomy" id="2727405"/>
    <lineage>
        <taxon>Eukaryota</taxon>
        <taxon>Viridiplantae</taxon>
        <taxon>Streptophyta</taxon>
        <taxon>Embryophyta</taxon>
        <taxon>Tracheophyta</taxon>
        <taxon>Spermatophyta</taxon>
        <taxon>Magnoliopsida</taxon>
        <taxon>eudicotyledons</taxon>
        <taxon>Gunneridae</taxon>
        <taxon>Pentapetalae</taxon>
        <taxon>asterids</taxon>
        <taxon>lamiids</taxon>
        <taxon>Lamiales</taxon>
        <taxon>Pedaliaceae</taxon>
        <taxon>Sesamum</taxon>
    </lineage>
</organism>
<keyword evidence="1" id="KW-0808">Transferase</keyword>
<gene>
    <name evidence="3" type="ORF">Sangu_2626400</name>
</gene>
<dbReference type="Gene3D" id="3.30.559.10">
    <property type="entry name" value="Chloramphenicol acetyltransferase-like domain"/>
    <property type="match status" value="1"/>
</dbReference>
<dbReference type="Pfam" id="PF02458">
    <property type="entry name" value="Transferase"/>
    <property type="match status" value="1"/>
</dbReference>
<dbReference type="SUPFAM" id="SSF52777">
    <property type="entry name" value="CoA-dependent acyltransferases"/>
    <property type="match status" value="1"/>
</dbReference>
<dbReference type="PANTHER" id="PTHR31625">
    <property type="match status" value="1"/>
</dbReference>
<dbReference type="InterPro" id="IPR023213">
    <property type="entry name" value="CAT-like_dom_sf"/>
</dbReference>
<evidence type="ECO:0000313" key="3">
    <source>
        <dbReference type="EMBL" id="KAL0289167.1"/>
    </source>
</evidence>
<dbReference type="InterPro" id="IPR051504">
    <property type="entry name" value="Plant_metabolite_acyltrans"/>
</dbReference>